<evidence type="ECO:0000256" key="1">
    <source>
        <dbReference type="SAM" id="MobiDB-lite"/>
    </source>
</evidence>
<reference evidence="2 3" key="1">
    <citation type="submission" date="2024-01" db="EMBL/GenBank/DDBJ databases">
        <authorList>
            <person name="Allen C."/>
            <person name="Tagirdzhanova G."/>
        </authorList>
    </citation>
    <scope>NUCLEOTIDE SEQUENCE [LARGE SCALE GENOMIC DNA]</scope>
</reference>
<evidence type="ECO:0000313" key="2">
    <source>
        <dbReference type="EMBL" id="CAK7229050.1"/>
    </source>
</evidence>
<sequence length="252" mass="28116">MEHLKSDEDGVVEFALFRWPFGHTIPCRADSASRVDGLLVQFFGFKIEAKDEAVHITVWSNMQRRKKFSLFSENRPLHLPAQKPDDIKLFAFNPKDFDKLLATLLSPLTEVFTGYGALKAFNTNVADYEDRLSRGGAKATAGYVDSVVLKTVEEVKVSKKAIEDNPRLELLTGPAVRLLVGWSSHEKRLKAMNSEGPVKCNSELLRRGCQKSIAYNAKLRELVPAIDPEDPSKDLDESEDDSDGRSVCSCLA</sequence>
<evidence type="ECO:0000313" key="3">
    <source>
        <dbReference type="Proteomes" id="UP001642482"/>
    </source>
</evidence>
<organism evidence="2 3">
    <name type="scientific">Sporothrix eucalyptigena</name>
    <dbReference type="NCBI Taxonomy" id="1812306"/>
    <lineage>
        <taxon>Eukaryota</taxon>
        <taxon>Fungi</taxon>
        <taxon>Dikarya</taxon>
        <taxon>Ascomycota</taxon>
        <taxon>Pezizomycotina</taxon>
        <taxon>Sordariomycetes</taxon>
        <taxon>Sordariomycetidae</taxon>
        <taxon>Ophiostomatales</taxon>
        <taxon>Ophiostomataceae</taxon>
        <taxon>Sporothrix</taxon>
    </lineage>
</organism>
<name>A0ABP0CBM6_9PEZI</name>
<comment type="caution">
    <text evidence="2">The sequence shown here is derived from an EMBL/GenBank/DDBJ whole genome shotgun (WGS) entry which is preliminary data.</text>
</comment>
<accession>A0ABP0CBM6</accession>
<dbReference type="EMBL" id="CAWUHD010000083">
    <property type="protein sequence ID" value="CAK7229050.1"/>
    <property type="molecule type" value="Genomic_DNA"/>
</dbReference>
<protein>
    <submittedName>
        <fullName evidence="2">Uncharacterized protein</fullName>
    </submittedName>
</protein>
<dbReference type="Proteomes" id="UP001642482">
    <property type="component" value="Unassembled WGS sequence"/>
</dbReference>
<feature type="region of interest" description="Disordered" evidence="1">
    <location>
        <begin position="225"/>
        <end position="252"/>
    </location>
</feature>
<gene>
    <name evidence="2" type="ORF">SEUCBS140593_007117</name>
</gene>
<keyword evidence="3" id="KW-1185">Reference proteome</keyword>
<proteinExistence type="predicted"/>